<keyword evidence="1" id="KW-0732">Signal</keyword>
<evidence type="ECO:0000313" key="2">
    <source>
        <dbReference type="EMBL" id="RBL92259.1"/>
    </source>
</evidence>
<feature type="signal peptide" evidence="1">
    <location>
        <begin position="1"/>
        <end position="19"/>
    </location>
</feature>
<proteinExistence type="predicted"/>
<organism evidence="2 3">
    <name type="scientific">Chitinophaga flava</name>
    <dbReference type="NCBI Taxonomy" id="2259036"/>
    <lineage>
        <taxon>Bacteria</taxon>
        <taxon>Pseudomonadati</taxon>
        <taxon>Bacteroidota</taxon>
        <taxon>Chitinophagia</taxon>
        <taxon>Chitinophagales</taxon>
        <taxon>Chitinophagaceae</taxon>
        <taxon>Chitinophaga</taxon>
    </lineage>
</organism>
<dbReference type="RefSeq" id="WP_113614858.1">
    <property type="nucleotide sequence ID" value="NZ_QFFJ01000001.1"/>
</dbReference>
<comment type="caution">
    <text evidence="2">The sequence shown here is derived from an EMBL/GenBank/DDBJ whole genome shotgun (WGS) entry which is preliminary data.</text>
</comment>
<reference evidence="2 3" key="1">
    <citation type="submission" date="2018-05" db="EMBL/GenBank/DDBJ databases">
        <title>Chitinophaga sp. K3CV102501T nov., isolated from isolated from a monsoon evergreen broad-leaved forest soil.</title>
        <authorList>
            <person name="Lv Y."/>
        </authorList>
    </citation>
    <scope>NUCLEOTIDE SEQUENCE [LARGE SCALE GENOMIC DNA]</scope>
    <source>
        <strain evidence="2 3">GDMCC 1.1325</strain>
    </source>
</reference>
<name>A0A365Y0X7_9BACT</name>
<feature type="chain" id="PRO_5016999664" evidence="1">
    <location>
        <begin position="20"/>
        <end position="144"/>
    </location>
</feature>
<dbReference type="AlphaFoldDB" id="A0A365Y0X7"/>
<evidence type="ECO:0000256" key="1">
    <source>
        <dbReference type="SAM" id="SignalP"/>
    </source>
</evidence>
<protein>
    <submittedName>
        <fullName evidence="2">Uncharacterized protein</fullName>
    </submittedName>
</protein>
<sequence>MIRYSMGLFLLVSLQQVNAQSKMLVKNDSVKITTQSMVIRNNTRNIKGYLLNTGDGVTGFSQPGKAIQFSVGMQGSPVAGDTAYSHPALRKKSIKVWRSGLLQKKDLQRGVNIDSIAGTIIFYPALIQAEKIYIEALDKMAIAL</sequence>
<dbReference type="Proteomes" id="UP000253410">
    <property type="component" value="Unassembled WGS sequence"/>
</dbReference>
<gene>
    <name evidence="2" type="ORF">DF182_06600</name>
</gene>
<dbReference type="OrthoDB" id="666568at2"/>
<keyword evidence="3" id="KW-1185">Reference proteome</keyword>
<accession>A0A365Y0X7</accession>
<evidence type="ECO:0000313" key="3">
    <source>
        <dbReference type="Proteomes" id="UP000253410"/>
    </source>
</evidence>
<dbReference type="EMBL" id="QFFJ01000001">
    <property type="protein sequence ID" value="RBL92259.1"/>
    <property type="molecule type" value="Genomic_DNA"/>
</dbReference>